<proteinExistence type="predicted"/>
<reference evidence="2" key="1">
    <citation type="journal article" date="2019" name="Int. J. Syst. Evol. Microbiol.">
        <title>The Global Catalogue of Microorganisms (GCM) 10K type strain sequencing project: providing services to taxonomists for standard genome sequencing and annotation.</title>
        <authorList>
            <consortium name="The Broad Institute Genomics Platform"/>
            <consortium name="The Broad Institute Genome Sequencing Center for Infectious Disease"/>
            <person name="Wu L."/>
            <person name="Ma J."/>
        </authorList>
    </citation>
    <scope>NUCLEOTIDE SEQUENCE [LARGE SCALE GENOMIC DNA]</scope>
    <source>
        <strain evidence="2">CCUG 60523</strain>
    </source>
</reference>
<evidence type="ECO:0000313" key="2">
    <source>
        <dbReference type="Proteomes" id="UP001595805"/>
    </source>
</evidence>
<accession>A0ABV8AUD8</accession>
<name>A0ABV8AUD8_9BACT</name>
<protein>
    <recommendedName>
        <fullName evidence="3">CHAD domain-containing protein</fullName>
    </recommendedName>
</protein>
<organism evidence="1 2">
    <name type="scientific">Algoriphagus namhaensis</name>
    <dbReference type="NCBI Taxonomy" id="915353"/>
    <lineage>
        <taxon>Bacteria</taxon>
        <taxon>Pseudomonadati</taxon>
        <taxon>Bacteroidota</taxon>
        <taxon>Cytophagia</taxon>
        <taxon>Cytophagales</taxon>
        <taxon>Cyclobacteriaceae</taxon>
        <taxon>Algoriphagus</taxon>
    </lineage>
</organism>
<dbReference type="Proteomes" id="UP001595805">
    <property type="component" value="Unassembled WGS sequence"/>
</dbReference>
<keyword evidence="2" id="KW-1185">Reference proteome</keyword>
<evidence type="ECO:0008006" key="3">
    <source>
        <dbReference type="Google" id="ProtNLM"/>
    </source>
</evidence>
<evidence type="ECO:0000313" key="1">
    <source>
        <dbReference type="EMBL" id="MFC3880379.1"/>
    </source>
</evidence>
<gene>
    <name evidence="1" type="ORF">ACFOSV_09345</name>
</gene>
<dbReference type="EMBL" id="JBHRZS010000007">
    <property type="protein sequence ID" value="MFC3880379.1"/>
    <property type="molecule type" value="Genomic_DNA"/>
</dbReference>
<sequence length="248" mass="29080">MKSKKSIELLGKVSFLELFSELMISVHMDEQIIKEDIFSPFRPLQKNLRKIYHHKLVEASLQEKIKETGKHYNRFSKQLDEYKKDLYNKTYDMIVGSTLEHWDEFHDVALEASRGLKPLMLNSGINQVMRQELEQFHLDQTGTLGTQKLKEIYQGIRRIIILENILIQIGFNSIFPSETHDEINELKDSLKVWYKAHLTLQSLTYFISHEPRPSAKYVNWLKDLTKVKKSLSLKAEGQAKSLFDKLLV</sequence>
<comment type="caution">
    <text evidence="1">The sequence shown here is derived from an EMBL/GenBank/DDBJ whole genome shotgun (WGS) entry which is preliminary data.</text>
</comment>